<accession>A0A7S8CAZ9</accession>
<feature type="compositionally biased region" description="Acidic residues" evidence="14">
    <location>
        <begin position="784"/>
        <end position="825"/>
    </location>
</feature>
<dbReference type="PANTHER" id="PTHR32282:SF29">
    <property type="entry name" value="PENICILLIN-BINDING PROTEIN 1A"/>
    <property type="match status" value="1"/>
</dbReference>
<keyword evidence="15" id="KW-1133">Transmembrane helix</keyword>
<evidence type="ECO:0000256" key="10">
    <source>
        <dbReference type="ARBA" id="ARBA00023268"/>
    </source>
</evidence>
<feature type="compositionally biased region" description="Basic and acidic residues" evidence="14">
    <location>
        <begin position="1"/>
        <end position="10"/>
    </location>
</feature>
<dbReference type="KEGG" id="mcui:G8O30_06670"/>
<dbReference type="FunFam" id="1.10.3810.10:FF:000001">
    <property type="entry name" value="Penicillin-binding protein 1A"/>
    <property type="match status" value="1"/>
</dbReference>
<dbReference type="InterPro" id="IPR036950">
    <property type="entry name" value="PBP_transglycosylase"/>
</dbReference>
<feature type="transmembrane region" description="Helical" evidence="15">
    <location>
        <begin position="31"/>
        <end position="53"/>
    </location>
</feature>
<feature type="domain" description="Glycosyl transferase family 51" evidence="17">
    <location>
        <begin position="79"/>
        <end position="252"/>
    </location>
</feature>
<feature type="compositionally biased region" description="Polar residues" evidence="14">
    <location>
        <begin position="826"/>
        <end position="835"/>
    </location>
</feature>
<evidence type="ECO:0000256" key="1">
    <source>
        <dbReference type="ARBA" id="ARBA00007090"/>
    </source>
</evidence>
<feature type="domain" description="Penicillin-binding protein transpeptidase" evidence="16">
    <location>
        <begin position="347"/>
        <end position="630"/>
    </location>
</feature>
<dbReference type="GO" id="GO:0030288">
    <property type="term" value="C:outer membrane-bounded periplasmic space"/>
    <property type="evidence" value="ECO:0007669"/>
    <property type="project" value="TreeGrafter"/>
</dbReference>
<keyword evidence="11" id="KW-0961">Cell wall biogenesis/degradation</keyword>
<dbReference type="InterPro" id="IPR050396">
    <property type="entry name" value="Glycosyltr_51/Transpeptidase"/>
</dbReference>
<keyword evidence="3" id="KW-0121">Carboxypeptidase</keyword>
<comment type="similarity">
    <text evidence="1">In the C-terminal section; belongs to the transpeptidase family.</text>
</comment>
<feature type="compositionally biased region" description="Basic residues" evidence="14">
    <location>
        <begin position="11"/>
        <end position="22"/>
    </location>
</feature>
<evidence type="ECO:0000256" key="4">
    <source>
        <dbReference type="ARBA" id="ARBA00022670"/>
    </source>
</evidence>
<evidence type="ECO:0000259" key="16">
    <source>
        <dbReference type="Pfam" id="PF00905"/>
    </source>
</evidence>
<dbReference type="SUPFAM" id="SSF53955">
    <property type="entry name" value="Lysozyme-like"/>
    <property type="match status" value="1"/>
</dbReference>
<evidence type="ECO:0000256" key="14">
    <source>
        <dbReference type="SAM" id="MobiDB-lite"/>
    </source>
</evidence>
<dbReference type="InterPro" id="IPR001264">
    <property type="entry name" value="Glyco_trans_51"/>
</dbReference>
<dbReference type="GO" id="GO:0009252">
    <property type="term" value="P:peptidoglycan biosynthetic process"/>
    <property type="evidence" value="ECO:0007669"/>
    <property type="project" value="UniProtKB-KW"/>
</dbReference>
<dbReference type="GO" id="GO:0008658">
    <property type="term" value="F:penicillin binding"/>
    <property type="evidence" value="ECO:0007669"/>
    <property type="project" value="InterPro"/>
</dbReference>
<dbReference type="InterPro" id="IPR001460">
    <property type="entry name" value="PCN-bd_Tpept"/>
</dbReference>
<evidence type="ECO:0000256" key="5">
    <source>
        <dbReference type="ARBA" id="ARBA00022676"/>
    </source>
</evidence>
<dbReference type="PANTHER" id="PTHR32282">
    <property type="entry name" value="BINDING PROTEIN TRANSPEPTIDASE, PUTATIVE-RELATED"/>
    <property type="match status" value="1"/>
</dbReference>
<evidence type="ECO:0000256" key="8">
    <source>
        <dbReference type="ARBA" id="ARBA00022960"/>
    </source>
</evidence>
<evidence type="ECO:0000256" key="7">
    <source>
        <dbReference type="ARBA" id="ARBA00022801"/>
    </source>
</evidence>
<dbReference type="Pfam" id="PF00912">
    <property type="entry name" value="Transgly"/>
    <property type="match status" value="1"/>
</dbReference>
<feature type="compositionally biased region" description="Acidic residues" evidence="14">
    <location>
        <begin position="859"/>
        <end position="869"/>
    </location>
</feature>
<evidence type="ECO:0000256" key="6">
    <source>
        <dbReference type="ARBA" id="ARBA00022679"/>
    </source>
</evidence>
<evidence type="ECO:0000313" key="19">
    <source>
        <dbReference type="Proteomes" id="UP000593626"/>
    </source>
</evidence>
<keyword evidence="15" id="KW-0812">Transmembrane</keyword>
<gene>
    <name evidence="18" type="ORF">G8O30_06670</name>
</gene>
<dbReference type="RefSeq" id="WP_239674196.1">
    <property type="nucleotide sequence ID" value="NZ_CP049742.1"/>
</dbReference>
<dbReference type="EMBL" id="CP049742">
    <property type="protein sequence ID" value="QPC46665.1"/>
    <property type="molecule type" value="Genomic_DNA"/>
</dbReference>
<evidence type="ECO:0000256" key="11">
    <source>
        <dbReference type="ARBA" id="ARBA00023316"/>
    </source>
</evidence>
<keyword evidence="10" id="KW-0511">Multifunctional enzyme</keyword>
<comment type="similarity">
    <text evidence="2">In the N-terminal section; belongs to the glycosyltransferase 51 family.</text>
</comment>
<dbReference type="Gene3D" id="3.40.710.10">
    <property type="entry name" value="DD-peptidase/beta-lactamase superfamily"/>
    <property type="match status" value="1"/>
</dbReference>
<dbReference type="GO" id="GO:0006508">
    <property type="term" value="P:proteolysis"/>
    <property type="evidence" value="ECO:0007669"/>
    <property type="project" value="UniProtKB-KW"/>
</dbReference>
<dbReference type="GO" id="GO:0071555">
    <property type="term" value="P:cell wall organization"/>
    <property type="evidence" value="ECO:0007669"/>
    <property type="project" value="UniProtKB-KW"/>
</dbReference>
<evidence type="ECO:0000256" key="9">
    <source>
        <dbReference type="ARBA" id="ARBA00022984"/>
    </source>
</evidence>
<evidence type="ECO:0000256" key="12">
    <source>
        <dbReference type="ARBA" id="ARBA00034000"/>
    </source>
</evidence>
<proteinExistence type="inferred from homology"/>
<evidence type="ECO:0000313" key="18">
    <source>
        <dbReference type="EMBL" id="QPC46665.1"/>
    </source>
</evidence>
<dbReference type="AlphaFoldDB" id="A0A7S8CAZ9"/>
<dbReference type="NCBIfam" id="TIGR02074">
    <property type="entry name" value="PBP_1a_fam"/>
    <property type="match status" value="1"/>
</dbReference>
<organism evidence="18 19">
    <name type="scientific">Mangrovibacillus cuniculi</name>
    <dbReference type="NCBI Taxonomy" id="2593652"/>
    <lineage>
        <taxon>Bacteria</taxon>
        <taxon>Bacillati</taxon>
        <taxon>Bacillota</taxon>
        <taxon>Bacilli</taxon>
        <taxon>Bacillales</taxon>
        <taxon>Bacillaceae</taxon>
        <taxon>Mangrovibacillus</taxon>
    </lineage>
</organism>
<dbReference type="GO" id="GO:0008955">
    <property type="term" value="F:peptidoglycan glycosyltransferase activity"/>
    <property type="evidence" value="ECO:0007669"/>
    <property type="project" value="UniProtKB-EC"/>
</dbReference>
<dbReference type="InterPro" id="IPR023346">
    <property type="entry name" value="Lysozyme-like_dom_sf"/>
</dbReference>
<evidence type="ECO:0000256" key="13">
    <source>
        <dbReference type="ARBA" id="ARBA00049902"/>
    </source>
</evidence>
<keyword evidence="19" id="KW-1185">Reference proteome</keyword>
<dbReference type="Gene3D" id="1.10.3810.10">
    <property type="entry name" value="Biosynthetic peptidoglycan transglycosylase-like"/>
    <property type="match status" value="1"/>
</dbReference>
<dbReference type="Pfam" id="PF00905">
    <property type="entry name" value="Transpeptidase"/>
    <property type="match status" value="1"/>
</dbReference>
<feature type="region of interest" description="Disordered" evidence="14">
    <location>
        <begin position="1"/>
        <end position="22"/>
    </location>
</feature>
<evidence type="ECO:0000259" key="17">
    <source>
        <dbReference type="Pfam" id="PF00912"/>
    </source>
</evidence>
<dbReference type="Proteomes" id="UP000593626">
    <property type="component" value="Chromosome"/>
</dbReference>
<comment type="catalytic activity">
    <reaction evidence="13">
        <text>[GlcNAc-(1-&gt;4)-Mur2Ac(oyl-L-Ala-gamma-D-Glu-L-Lys-D-Ala-D-Ala)](n)-di-trans,octa-cis-undecaprenyl diphosphate + beta-D-GlcNAc-(1-&gt;4)-Mur2Ac(oyl-L-Ala-gamma-D-Glu-L-Lys-D-Ala-D-Ala)-di-trans,octa-cis-undecaprenyl diphosphate = [GlcNAc-(1-&gt;4)-Mur2Ac(oyl-L-Ala-gamma-D-Glu-L-Lys-D-Ala-D-Ala)](n+1)-di-trans,octa-cis-undecaprenyl diphosphate + di-trans,octa-cis-undecaprenyl diphosphate + H(+)</text>
        <dbReference type="Rhea" id="RHEA:23708"/>
        <dbReference type="Rhea" id="RHEA-COMP:9602"/>
        <dbReference type="Rhea" id="RHEA-COMP:9603"/>
        <dbReference type="ChEBI" id="CHEBI:15378"/>
        <dbReference type="ChEBI" id="CHEBI:58405"/>
        <dbReference type="ChEBI" id="CHEBI:60033"/>
        <dbReference type="ChEBI" id="CHEBI:78435"/>
        <dbReference type="EC" id="2.4.99.28"/>
    </reaction>
</comment>
<keyword evidence="7" id="KW-0378">Hydrolase</keyword>
<evidence type="ECO:0000256" key="3">
    <source>
        <dbReference type="ARBA" id="ARBA00022645"/>
    </source>
</evidence>
<evidence type="ECO:0000256" key="15">
    <source>
        <dbReference type="SAM" id="Phobius"/>
    </source>
</evidence>
<keyword evidence="6" id="KW-0808">Transferase</keyword>
<evidence type="ECO:0000256" key="2">
    <source>
        <dbReference type="ARBA" id="ARBA00007739"/>
    </source>
</evidence>
<reference evidence="18 19" key="1">
    <citation type="submission" date="2019-07" db="EMBL/GenBank/DDBJ databases">
        <title>Genome sequence of 2 isolates from Red Sea Mangroves.</title>
        <authorList>
            <person name="Sefrji F."/>
            <person name="Michoud G."/>
            <person name="Merlino G."/>
            <person name="Daffonchio D."/>
        </authorList>
    </citation>
    <scope>NUCLEOTIDE SEQUENCE [LARGE SCALE GENOMIC DNA]</scope>
    <source>
        <strain evidence="18 19">R1DC41</strain>
    </source>
</reference>
<name>A0A7S8CAZ9_9BACI</name>
<comment type="catalytic activity">
    <reaction evidence="12">
        <text>Preferential cleavage: (Ac)2-L-Lys-D-Ala-|-D-Ala. Also transpeptidation of peptidyl-alanyl moieties that are N-acyl substituents of D-alanine.</text>
        <dbReference type="EC" id="3.4.16.4"/>
    </reaction>
</comment>
<keyword evidence="5" id="KW-0328">Glycosyltransferase</keyword>
<sequence>MAQQTREQRRQQAKKKTTKKKSNKRSLIKKVLISLVVIGIVGGLSGAGLFAYYASTAPDLDRDALIDSIPSEIYDINGDLYTKLGNENRTYLESDNIPELLHDAVIATEDSRFYSHFGVDPIRLGGAVIANVTRGFGSEGASTITQQVVKRSFLTPDKNLKRKAQEAWLSVKLEQEYEKEEILEMYMNKVYMSAGINGFAMASDYYFGKPLNEIDLPQAALLAGLPQSPNRYNPFEHPEAGEKRRNIVLSLMHQHGKISEQEMKDAQAVPIEDMILEDGKRTKVNSEVDAITDLVIEEVQELGDYDVFSDGLKIYTTIDPEAQDFVDNLMQGNGGISFPDDAFQAGISLIDTKTGEVLAVGGGRNQEVERGTNYAVDTKRQPGSTIKPIIDYAPAIEYLDWSTYHQLADEPYEYSDGTPINNWDNRHYGQMSIRRALATSRNIPALKALQEVGTDRAKEFVSKLGLNFENVYESSSIGGGEPVSSLEMGAAFATLGNEGIYNKPHTVKRIVMRDGETSVTPDREPTIAMKDSTAYMTTDMLKDVVTGAEGTGKAAAVPGVPIAGKTGTTNFSQEDKDKYDIPSGAVPDSWFVGYSTEFTTSVWTGYPSRNDGYIANENRKISQNIFREIMTFMSQRREVTDFKRPSSVVEAQVEIGSNPAKKPSPFTPNEQITTELFIAGTEPREVSTEFDQLPAPGNFTAEYDQETQELTLAWEYEQNEENPVTFELGGSIEGGPEQGITSTQETSFKIANPTPGASLTFSVFAKSDTQESERATVSIQIPQEETDDELIELPGDPNEETEEDPGQGNEEDSNPDDGNNSDDENQQPSEGETSPGNGGNGNGNGDDDGDDANAASVEEIIEDEINSSN</sequence>
<dbReference type="GO" id="GO:0008360">
    <property type="term" value="P:regulation of cell shape"/>
    <property type="evidence" value="ECO:0007669"/>
    <property type="project" value="UniProtKB-KW"/>
</dbReference>
<feature type="region of interest" description="Disordered" evidence="14">
    <location>
        <begin position="763"/>
        <end position="869"/>
    </location>
</feature>
<keyword evidence="8" id="KW-0133">Cell shape</keyword>
<dbReference type="InterPro" id="IPR012338">
    <property type="entry name" value="Beta-lactam/transpept-like"/>
</dbReference>
<protein>
    <submittedName>
        <fullName evidence="18">PBP1A family penicillin-binding protein</fullName>
    </submittedName>
</protein>
<keyword evidence="4" id="KW-0645">Protease</keyword>
<keyword evidence="15" id="KW-0472">Membrane</keyword>
<keyword evidence="9" id="KW-0573">Peptidoglycan synthesis</keyword>
<dbReference type="SUPFAM" id="SSF56601">
    <property type="entry name" value="beta-lactamase/transpeptidase-like"/>
    <property type="match status" value="1"/>
</dbReference>
<dbReference type="GO" id="GO:0009002">
    <property type="term" value="F:serine-type D-Ala-D-Ala carboxypeptidase activity"/>
    <property type="evidence" value="ECO:0007669"/>
    <property type="project" value="UniProtKB-EC"/>
</dbReference>